<dbReference type="Gene3D" id="1.10.10.10">
    <property type="entry name" value="Winged helix-like DNA-binding domain superfamily/Winged helix DNA-binding domain"/>
    <property type="match status" value="1"/>
</dbReference>
<dbReference type="Pfam" id="PF01380">
    <property type="entry name" value="SIS"/>
    <property type="match status" value="1"/>
</dbReference>
<dbReference type="InterPro" id="IPR036388">
    <property type="entry name" value="WH-like_DNA-bd_sf"/>
</dbReference>
<gene>
    <name evidence="3" type="ORF">GCM10011575_06610</name>
</gene>
<reference evidence="3" key="1">
    <citation type="journal article" date="2014" name="Int. J. Syst. Evol. Microbiol.">
        <title>Complete genome sequence of Corynebacterium casei LMG S-19264T (=DSM 44701T), isolated from a smear-ripened cheese.</title>
        <authorList>
            <consortium name="US DOE Joint Genome Institute (JGI-PGF)"/>
            <person name="Walter F."/>
            <person name="Albersmeier A."/>
            <person name="Kalinowski J."/>
            <person name="Ruckert C."/>
        </authorList>
    </citation>
    <scope>NUCLEOTIDE SEQUENCE</scope>
    <source>
        <strain evidence="3">CGMCC 4.7306</strain>
    </source>
</reference>
<evidence type="ECO:0000259" key="1">
    <source>
        <dbReference type="PROSITE" id="PS51071"/>
    </source>
</evidence>
<dbReference type="Gene3D" id="3.40.50.10490">
    <property type="entry name" value="Glucose-6-phosphate isomerase like protein, domain 1"/>
    <property type="match status" value="1"/>
</dbReference>
<accession>A0A917VZV6</accession>
<evidence type="ECO:0000259" key="2">
    <source>
        <dbReference type="PROSITE" id="PS51464"/>
    </source>
</evidence>
<dbReference type="InterPro" id="IPR047640">
    <property type="entry name" value="RpiR-like"/>
</dbReference>
<evidence type="ECO:0000313" key="3">
    <source>
        <dbReference type="EMBL" id="GGL51004.1"/>
    </source>
</evidence>
<reference evidence="3" key="2">
    <citation type="submission" date="2020-09" db="EMBL/GenBank/DDBJ databases">
        <authorList>
            <person name="Sun Q."/>
            <person name="Zhou Y."/>
        </authorList>
    </citation>
    <scope>NUCLEOTIDE SEQUENCE</scope>
    <source>
        <strain evidence="3">CGMCC 4.7306</strain>
    </source>
</reference>
<name>A0A917VZV6_9ACTN</name>
<dbReference type="RefSeq" id="WP_188893702.1">
    <property type="nucleotide sequence ID" value="NZ_BMMZ01000001.1"/>
</dbReference>
<organism evidence="3 4">
    <name type="scientific">Microlunatus endophyticus</name>
    <dbReference type="NCBI Taxonomy" id="1716077"/>
    <lineage>
        <taxon>Bacteria</taxon>
        <taxon>Bacillati</taxon>
        <taxon>Actinomycetota</taxon>
        <taxon>Actinomycetes</taxon>
        <taxon>Propionibacteriales</taxon>
        <taxon>Propionibacteriaceae</taxon>
        <taxon>Microlunatus</taxon>
    </lineage>
</organism>
<dbReference type="PANTHER" id="PTHR30514">
    <property type="entry name" value="GLUCOKINASE"/>
    <property type="match status" value="1"/>
</dbReference>
<dbReference type="PROSITE" id="PS51464">
    <property type="entry name" value="SIS"/>
    <property type="match status" value="1"/>
</dbReference>
<proteinExistence type="predicted"/>
<dbReference type="SUPFAM" id="SSF46689">
    <property type="entry name" value="Homeodomain-like"/>
    <property type="match status" value="1"/>
</dbReference>
<dbReference type="Proteomes" id="UP000613840">
    <property type="component" value="Unassembled WGS sequence"/>
</dbReference>
<dbReference type="PANTHER" id="PTHR30514:SF18">
    <property type="entry name" value="RPIR-FAMILY TRANSCRIPTIONAL REGULATOR"/>
    <property type="match status" value="1"/>
</dbReference>
<dbReference type="SUPFAM" id="SSF53697">
    <property type="entry name" value="SIS domain"/>
    <property type="match status" value="1"/>
</dbReference>
<dbReference type="GO" id="GO:0097367">
    <property type="term" value="F:carbohydrate derivative binding"/>
    <property type="evidence" value="ECO:0007669"/>
    <property type="project" value="InterPro"/>
</dbReference>
<feature type="domain" description="SIS" evidence="2">
    <location>
        <begin position="128"/>
        <end position="265"/>
    </location>
</feature>
<protein>
    <recommendedName>
        <fullName evidence="5">DNA-binding transcriptional regulator, MurR/RpiR family, contains HTH and SIS domains</fullName>
    </recommendedName>
</protein>
<dbReference type="InterPro" id="IPR000281">
    <property type="entry name" value="HTH_RpiR"/>
</dbReference>
<evidence type="ECO:0008006" key="5">
    <source>
        <dbReference type="Google" id="ProtNLM"/>
    </source>
</evidence>
<keyword evidence="4" id="KW-1185">Reference proteome</keyword>
<dbReference type="InterPro" id="IPR046348">
    <property type="entry name" value="SIS_dom_sf"/>
</dbReference>
<dbReference type="InterPro" id="IPR009057">
    <property type="entry name" value="Homeodomain-like_sf"/>
</dbReference>
<dbReference type="GO" id="GO:0003677">
    <property type="term" value="F:DNA binding"/>
    <property type="evidence" value="ECO:0007669"/>
    <property type="project" value="InterPro"/>
</dbReference>
<dbReference type="AlphaFoldDB" id="A0A917VZV6"/>
<evidence type="ECO:0000313" key="4">
    <source>
        <dbReference type="Proteomes" id="UP000613840"/>
    </source>
</evidence>
<dbReference type="EMBL" id="BMMZ01000001">
    <property type="protein sequence ID" value="GGL51004.1"/>
    <property type="molecule type" value="Genomic_DNA"/>
</dbReference>
<feature type="domain" description="HTH rpiR-type" evidence="1">
    <location>
        <begin position="6"/>
        <end position="82"/>
    </location>
</feature>
<dbReference type="GO" id="GO:1901135">
    <property type="term" value="P:carbohydrate derivative metabolic process"/>
    <property type="evidence" value="ECO:0007669"/>
    <property type="project" value="InterPro"/>
</dbReference>
<sequence length="287" mass="30948">MPITTMLIKDEIFARMDELSPAERKVARTLLASYPSAGLASAAALARSAGTSAPTVLRLLSRLGIGSYPEFQQKLREEVSNQINAPVRRSEAVRRLDEDDLLGHAIARRAGLVADLAGSVPPSEFERAVRLLVDKPRHVLVTGGYFSRYIAMLLAAQLDEVIPGVDFVDQPVGRQIGKLLSLGNRSVVIIMDFRRYEESAASAAEAARARGAAVVVITDQGLSPAAEHADVVLPVKVAGIPFDAMVGLLALTEALVEAVLDGADERGLSRMKDWETSVRIQRAERTD</sequence>
<dbReference type="Pfam" id="PF01418">
    <property type="entry name" value="HTH_6"/>
    <property type="match status" value="1"/>
</dbReference>
<dbReference type="InterPro" id="IPR001347">
    <property type="entry name" value="SIS_dom"/>
</dbReference>
<comment type="caution">
    <text evidence="3">The sequence shown here is derived from an EMBL/GenBank/DDBJ whole genome shotgun (WGS) entry which is preliminary data.</text>
</comment>
<dbReference type="PROSITE" id="PS51071">
    <property type="entry name" value="HTH_RPIR"/>
    <property type="match status" value="1"/>
</dbReference>
<dbReference type="GO" id="GO:0003700">
    <property type="term" value="F:DNA-binding transcription factor activity"/>
    <property type="evidence" value="ECO:0007669"/>
    <property type="project" value="InterPro"/>
</dbReference>